<dbReference type="InterPro" id="IPR002110">
    <property type="entry name" value="Ankyrin_rpt"/>
</dbReference>
<evidence type="ECO:0000313" key="2">
    <source>
        <dbReference type="Proteomes" id="UP001470230"/>
    </source>
</evidence>
<reference evidence="1 2" key="1">
    <citation type="submission" date="2024-04" db="EMBL/GenBank/DDBJ databases">
        <title>Tritrichomonas musculus Genome.</title>
        <authorList>
            <person name="Alves-Ferreira E."/>
            <person name="Grigg M."/>
            <person name="Lorenzi H."/>
            <person name="Galac M."/>
        </authorList>
    </citation>
    <scope>NUCLEOTIDE SEQUENCE [LARGE SCALE GENOMIC DNA]</scope>
    <source>
        <strain evidence="1 2">EAF2021</strain>
    </source>
</reference>
<keyword evidence="2" id="KW-1185">Reference proteome</keyword>
<dbReference type="Proteomes" id="UP001470230">
    <property type="component" value="Unassembled WGS sequence"/>
</dbReference>
<dbReference type="EMBL" id="JAPFFF010000004">
    <property type="protein sequence ID" value="KAK8892994.1"/>
    <property type="molecule type" value="Genomic_DNA"/>
</dbReference>
<evidence type="ECO:0008006" key="3">
    <source>
        <dbReference type="Google" id="ProtNLM"/>
    </source>
</evidence>
<organism evidence="1 2">
    <name type="scientific">Tritrichomonas musculus</name>
    <dbReference type="NCBI Taxonomy" id="1915356"/>
    <lineage>
        <taxon>Eukaryota</taxon>
        <taxon>Metamonada</taxon>
        <taxon>Parabasalia</taxon>
        <taxon>Tritrichomonadida</taxon>
        <taxon>Tritrichomonadidae</taxon>
        <taxon>Tritrichomonas</taxon>
    </lineage>
</organism>
<comment type="caution">
    <text evidence="1">The sequence shown here is derived from an EMBL/GenBank/DDBJ whole genome shotgun (WGS) entry which is preliminary data.</text>
</comment>
<proteinExistence type="predicted"/>
<dbReference type="Pfam" id="PF00023">
    <property type="entry name" value="Ank"/>
    <property type="match status" value="1"/>
</dbReference>
<dbReference type="SUPFAM" id="SSF48403">
    <property type="entry name" value="Ankyrin repeat"/>
    <property type="match status" value="1"/>
</dbReference>
<sequence length="527" mass="61654">MNQLFQEHSDENRVKEPNKLADYIRDFASRIADLQEIFINLSTDNFTQSIKEIESYCFFDNDDQIHDFLFHLIEATEYRPLKIDIFCDFLIEIFRQKKSLIGFVRKDLLKQLFRSFLYQSPFPEQSSKVHFLYRCYFKGILELGSIIKLIQKTIDNYIWYSESIAWIVSYFIDLVPEGILNEARSRTIKNPPINPIFKKFLNSYRFNDYYENNERKNSSIFIKILKKDDVDALNMSLCPNYNYDLIIEPDIFEECRIIQYRPTLISCAAFFGSIKCFKYLLLNHASLSRRDERKKSIATFAVSGGNVEIIRILEQEKIDFDDTIKDSVIFYHFDIFEWIRVTKFTEDLDSYNITQMCAYSGNIKILIHCINSGCNVNRFFLGQTPILKAAEKGKSDVIKILLSLPEINPNEKCESETPLIYAARNGNVDCVKILCSSPKVKLNEVGIIGSALHYATFYCHAKVVKILLQTKRIDTSIRDHLRETALQTAKNNNIKKIEKILTEDQSFFGYVVEHFKDFINGVLFWLL</sequence>
<name>A0ABR2KPF3_9EUKA</name>
<dbReference type="Gene3D" id="1.25.40.20">
    <property type="entry name" value="Ankyrin repeat-containing domain"/>
    <property type="match status" value="2"/>
</dbReference>
<dbReference type="SMART" id="SM00248">
    <property type="entry name" value="ANK"/>
    <property type="match status" value="6"/>
</dbReference>
<evidence type="ECO:0000313" key="1">
    <source>
        <dbReference type="EMBL" id="KAK8892994.1"/>
    </source>
</evidence>
<dbReference type="PANTHER" id="PTHR24159">
    <property type="match status" value="1"/>
</dbReference>
<dbReference type="Pfam" id="PF12796">
    <property type="entry name" value="Ank_2"/>
    <property type="match status" value="1"/>
</dbReference>
<protein>
    <recommendedName>
        <fullName evidence="3">DUF3447 domain-containing protein</fullName>
    </recommendedName>
</protein>
<dbReference type="InterPro" id="IPR036770">
    <property type="entry name" value="Ankyrin_rpt-contain_sf"/>
</dbReference>
<accession>A0ABR2KPF3</accession>
<dbReference type="PANTHER" id="PTHR24159:SF5">
    <property type="entry name" value="ANK_REP_REGION DOMAIN-CONTAINING PROTEIN"/>
    <property type="match status" value="1"/>
</dbReference>
<gene>
    <name evidence="1" type="ORF">M9Y10_030249</name>
</gene>